<sequence>MKKSKQKAKLAYTMPIVLVFMVISQLIYWGILRINHLQSAQNISFQNYYLAQIHYLMLDDYLKVDDDVNRTIISETTMTQIDLIHQEMLQSYSIINEWPLNAQFGIKQIETNEPYERYWLFYTELFLDSVGLEYCPIISDLYCFGQLNDDATYQYLSDEELNLNKSDWLEAYALIENDLLDQGFRPVLQRNRNRQFEWTQWIPESSVYQSDWMDISFQTSNQQIIYQVSTLNQLFQTKFSQPIIKGKNLIRYTGQLFEKEND</sequence>
<dbReference type="RefSeq" id="WP_313793729.1">
    <property type="nucleotide sequence ID" value="NZ_CP102453.1"/>
</dbReference>
<feature type="transmembrane region" description="Helical" evidence="1">
    <location>
        <begin position="12"/>
        <end position="31"/>
    </location>
</feature>
<accession>A0ABY5P656</accession>
<evidence type="ECO:0000313" key="2">
    <source>
        <dbReference type="EMBL" id="UUX34226.1"/>
    </source>
</evidence>
<organism evidence="2 3">
    <name type="scientific">Fundicoccus culcitae</name>
    <dbReference type="NCBI Taxonomy" id="2969821"/>
    <lineage>
        <taxon>Bacteria</taxon>
        <taxon>Bacillati</taxon>
        <taxon>Bacillota</taxon>
        <taxon>Bacilli</taxon>
        <taxon>Lactobacillales</taxon>
        <taxon>Aerococcaceae</taxon>
        <taxon>Fundicoccus</taxon>
    </lineage>
</organism>
<protein>
    <submittedName>
        <fullName evidence="2">Uncharacterized protein</fullName>
    </submittedName>
</protein>
<keyword evidence="1" id="KW-0812">Transmembrane</keyword>
<gene>
    <name evidence="2" type="ORF">NRE15_00730</name>
</gene>
<proteinExistence type="predicted"/>
<evidence type="ECO:0000313" key="3">
    <source>
        <dbReference type="Proteomes" id="UP001315967"/>
    </source>
</evidence>
<evidence type="ECO:0000256" key="1">
    <source>
        <dbReference type="SAM" id="Phobius"/>
    </source>
</evidence>
<reference evidence="2 3" key="1">
    <citation type="submission" date="2022-08" db="EMBL/GenBank/DDBJ databases">
        <title>Aerococcaceae sp. nov isolated from spoiled eye mask.</title>
        <authorList>
            <person name="Zhou G."/>
            <person name="Xie X.-B."/>
            <person name="Shi Q.-S."/>
            <person name="Wang Y.-S."/>
            <person name="Wen X."/>
            <person name="Peng H."/>
            <person name="Yang X.-J."/>
            <person name="Tao H.-B."/>
            <person name="Huang X.-M."/>
        </authorList>
    </citation>
    <scope>NUCLEOTIDE SEQUENCE [LARGE SCALE GENOMIC DNA]</scope>
    <source>
        <strain evidence="3">DM20194951</strain>
    </source>
</reference>
<dbReference type="EMBL" id="CP102453">
    <property type="protein sequence ID" value="UUX34226.1"/>
    <property type="molecule type" value="Genomic_DNA"/>
</dbReference>
<keyword evidence="3" id="KW-1185">Reference proteome</keyword>
<keyword evidence="1" id="KW-0472">Membrane</keyword>
<dbReference type="Proteomes" id="UP001315967">
    <property type="component" value="Chromosome"/>
</dbReference>
<name>A0ABY5P656_9LACT</name>
<keyword evidence="1" id="KW-1133">Transmembrane helix</keyword>